<keyword evidence="2" id="KW-1185">Reference proteome</keyword>
<dbReference type="Gene3D" id="2.60.110.10">
    <property type="entry name" value="Thaumatin"/>
    <property type="match status" value="1"/>
</dbReference>
<dbReference type="InterPro" id="IPR037176">
    <property type="entry name" value="Osmotin/thaumatin-like_sf"/>
</dbReference>
<name>A0A0D7AGN6_9AGAR</name>
<accession>A0A0D7AGN6</accession>
<feature type="non-terminal residue" evidence="1">
    <location>
        <position position="152"/>
    </location>
</feature>
<reference evidence="1 2" key="1">
    <citation type="journal article" date="2015" name="Fungal Genet. Biol.">
        <title>Evolution of novel wood decay mechanisms in Agaricales revealed by the genome sequences of Fistulina hepatica and Cylindrobasidium torrendii.</title>
        <authorList>
            <person name="Floudas D."/>
            <person name="Held B.W."/>
            <person name="Riley R."/>
            <person name="Nagy L.G."/>
            <person name="Koehler G."/>
            <person name="Ransdell A.S."/>
            <person name="Younus H."/>
            <person name="Chow J."/>
            <person name="Chiniquy J."/>
            <person name="Lipzen A."/>
            <person name="Tritt A."/>
            <person name="Sun H."/>
            <person name="Haridas S."/>
            <person name="LaButti K."/>
            <person name="Ohm R.A."/>
            <person name="Kues U."/>
            <person name="Blanchette R.A."/>
            <person name="Grigoriev I.V."/>
            <person name="Minto R.E."/>
            <person name="Hibbett D.S."/>
        </authorList>
    </citation>
    <scope>NUCLEOTIDE SEQUENCE [LARGE SCALE GENOMIC DNA]</scope>
    <source>
        <strain evidence="1 2">ATCC 64428</strain>
    </source>
</reference>
<dbReference type="Proteomes" id="UP000054144">
    <property type="component" value="Unassembled WGS sequence"/>
</dbReference>
<organism evidence="1 2">
    <name type="scientific">Fistulina hepatica ATCC 64428</name>
    <dbReference type="NCBI Taxonomy" id="1128425"/>
    <lineage>
        <taxon>Eukaryota</taxon>
        <taxon>Fungi</taxon>
        <taxon>Dikarya</taxon>
        <taxon>Basidiomycota</taxon>
        <taxon>Agaricomycotina</taxon>
        <taxon>Agaricomycetes</taxon>
        <taxon>Agaricomycetidae</taxon>
        <taxon>Agaricales</taxon>
        <taxon>Fistulinaceae</taxon>
        <taxon>Fistulina</taxon>
    </lineage>
</organism>
<sequence length="152" mass="15588">FTLVNSCSSSVEPVIADTRCGYSPRCDTASSYSGSQPGTLAAGSSTTVTIDDDWVGRVFNQDGSCGSSGENCSLTEFNLDTGNTYAEQAYDISNIQGYTQALAIAAEGCDTVTCTSEDCPCSEAYPVGDMTGCGDDAPVRACGAGDISFTGK</sequence>
<proteinExistence type="predicted"/>
<gene>
    <name evidence="1" type="ORF">FISHEDRAFT_28287</name>
</gene>
<dbReference type="OrthoDB" id="430315at2759"/>
<dbReference type="AlphaFoldDB" id="A0A0D7AGN6"/>
<dbReference type="SUPFAM" id="SSF49870">
    <property type="entry name" value="Osmotin, thaumatin-like protein"/>
    <property type="match status" value="1"/>
</dbReference>
<dbReference type="EMBL" id="KN881728">
    <property type="protein sequence ID" value="KIY49056.1"/>
    <property type="molecule type" value="Genomic_DNA"/>
</dbReference>
<evidence type="ECO:0000313" key="2">
    <source>
        <dbReference type="Proteomes" id="UP000054144"/>
    </source>
</evidence>
<feature type="non-terminal residue" evidence="1">
    <location>
        <position position="1"/>
    </location>
</feature>
<evidence type="ECO:0008006" key="3">
    <source>
        <dbReference type="Google" id="ProtNLM"/>
    </source>
</evidence>
<evidence type="ECO:0000313" key="1">
    <source>
        <dbReference type="EMBL" id="KIY49056.1"/>
    </source>
</evidence>
<protein>
    <recommendedName>
        <fullName evidence="3">Osmotin, thaumatin-like protein</fullName>
    </recommendedName>
</protein>